<protein>
    <submittedName>
        <fullName evidence="1">Alternative protein LIX1L</fullName>
    </submittedName>
</protein>
<reference evidence="1" key="1">
    <citation type="journal article" date="2013" name="PLoS ONE">
        <title>Direct detection of alternative open reading frames translation products in human significantly expands the proteome.</title>
        <authorList>
            <person name="Vanderperre B."/>
            <person name="Lucier J.-F."/>
            <person name="Motard J."/>
            <person name="Tremblay G."/>
            <person name="Vanderperre S."/>
            <person name="Wisztorski M."/>
            <person name="Salzet M."/>
            <person name="Boisvert F.-M."/>
            <person name="Roucou X."/>
        </authorList>
    </citation>
    <scope>NUCLEOTIDE SEQUENCE</scope>
</reference>
<dbReference type="AlphaFoldDB" id="L8EBF5"/>
<sequence length="58" mass="6616">MNILPEESLMSSSRRVSLRPWHLLMATGRKLTTQIQGLVPSDSCWNPTRANQCWSSRS</sequence>
<dbReference type="OrthoDB" id="6250996at2759"/>
<accession>L8EBF5</accession>
<proteinExistence type="predicted"/>
<dbReference type="ChiTaRS" id="LIX1L">
    <property type="organism name" value="human"/>
</dbReference>
<evidence type="ECO:0000313" key="1">
    <source>
        <dbReference type="EMBL" id="CCQ43883.1"/>
    </source>
</evidence>
<gene>
    <name evidence="1" type="primary">LIX1L</name>
</gene>
<name>L8EBF5_HUMAN</name>
<dbReference type="EMBL" id="HF584386">
    <property type="protein sequence ID" value="CCQ43883.1"/>
    <property type="molecule type" value="Genomic_DNA"/>
</dbReference>
<organism evidence="1">
    <name type="scientific">Homo sapiens</name>
    <name type="common">Human</name>
    <dbReference type="NCBI Taxonomy" id="9606"/>
    <lineage>
        <taxon>Eukaryota</taxon>
        <taxon>Metazoa</taxon>
        <taxon>Chordata</taxon>
        <taxon>Craniata</taxon>
        <taxon>Vertebrata</taxon>
        <taxon>Euteleostomi</taxon>
        <taxon>Mammalia</taxon>
        <taxon>Eutheria</taxon>
        <taxon>Euarchontoglires</taxon>
        <taxon>Primates</taxon>
        <taxon>Haplorrhini</taxon>
        <taxon>Catarrhini</taxon>
        <taxon>Hominidae</taxon>
        <taxon>Homo</taxon>
    </lineage>
</organism>